<proteinExistence type="predicted"/>
<gene>
    <name evidence="1" type="ORF">WY13_01039</name>
</gene>
<reference evidence="1 2" key="1">
    <citation type="journal article" date="2015" name="Biotechnol. Bioeng.">
        <title>Genome sequence and phenotypic characterization of Caulobacter segnis.</title>
        <authorList>
            <person name="Patel S."/>
            <person name="Fletcher B."/>
            <person name="Scott D.C."/>
            <person name="Ely B."/>
        </authorList>
    </citation>
    <scope>NUCLEOTIDE SEQUENCE [LARGE SCALE GENOMIC DNA]</scope>
    <source>
        <strain evidence="1 2">ERI-2</strain>
    </source>
</reference>
<dbReference type="AlphaFoldDB" id="A0A162J5V1"/>
<dbReference type="Proteomes" id="UP000077407">
    <property type="component" value="Unassembled WGS sequence"/>
</dbReference>
<dbReference type="EMBL" id="LITT01000010">
    <property type="protein sequence ID" value="OAA90735.1"/>
    <property type="molecule type" value="Genomic_DNA"/>
</dbReference>
<sequence>MNWKVEYYKKGNGEIPVFEFLLSLSPKMRAKAYNEIKLLAEHGYYLKESYVK</sequence>
<comment type="caution">
    <text evidence="1">The sequence shown here is derived from an EMBL/GenBank/DDBJ whole genome shotgun (WGS) entry which is preliminary data.</text>
</comment>
<dbReference type="PATRIC" id="fig|1538.10.peg.1546"/>
<evidence type="ECO:0008006" key="3">
    <source>
        <dbReference type="Google" id="ProtNLM"/>
    </source>
</evidence>
<protein>
    <recommendedName>
        <fullName evidence="3">Phage-related protein</fullName>
    </recommendedName>
</protein>
<name>A0A162J5V1_9CLOT</name>
<accession>A0A162J5V1</accession>
<evidence type="ECO:0000313" key="1">
    <source>
        <dbReference type="EMBL" id="OAA90735.1"/>
    </source>
</evidence>
<evidence type="ECO:0000313" key="2">
    <source>
        <dbReference type="Proteomes" id="UP000077407"/>
    </source>
</evidence>
<dbReference type="RefSeq" id="WP_242866332.1">
    <property type="nucleotide sequence ID" value="NZ_LITT01000010.1"/>
</dbReference>
<organism evidence="1 2">
    <name type="scientific">Clostridium ljungdahlii</name>
    <dbReference type="NCBI Taxonomy" id="1538"/>
    <lineage>
        <taxon>Bacteria</taxon>
        <taxon>Bacillati</taxon>
        <taxon>Bacillota</taxon>
        <taxon>Clostridia</taxon>
        <taxon>Eubacteriales</taxon>
        <taxon>Clostridiaceae</taxon>
        <taxon>Clostridium</taxon>
    </lineage>
</organism>